<reference evidence="1 2" key="1">
    <citation type="journal article" date="2021" name="BMC Genomics">
        <title>Datura genome reveals duplications of psychoactive alkaloid biosynthetic genes and high mutation rate following tissue culture.</title>
        <authorList>
            <person name="Rajewski A."/>
            <person name="Carter-House D."/>
            <person name="Stajich J."/>
            <person name="Litt A."/>
        </authorList>
    </citation>
    <scope>NUCLEOTIDE SEQUENCE [LARGE SCALE GENOMIC DNA]</scope>
    <source>
        <strain evidence="1">AR-01</strain>
    </source>
</reference>
<gene>
    <name evidence="1" type="ORF">HAX54_013757</name>
</gene>
<dbReference type="Proteomes" id="UP000823775">
    <property type="component" value="Unassembled WGS sequence"/>
</dbReference>
<sequence length="153" mass="16969">MAYHNARTIDLHQEVKVMVLKCPRLRKSLMYTLRKTGKNVKVIKIPYFGIPMLASKKAACNTVIARVIAASCMTSCGSDAHHARVIAQGGASCGGSHLAPFLLVYFEVQQFLHAALLVAQAWQCNVTCIDLGLFIQLLHIHSKGLKYIQIHHF</sequence>
<accession>A0ABS8TNN1</accession>
<proteinExistence type="predicted"/>
<evidence type="ECO:0000313" key="1">
    <source>
        <dbReference type="EMBL" id="MCD7472500.1"/>
    </source>
</evidence>
<name>A0ABS8TNN1_DATST</name>
<organism evidence="1 2">
    <name type="scientific">Datura stramonium</name>
    <name type="common">Jimsonweed</name>
    <name type="synonym">Common thornapple</name>
    <dbReference type="NCBI Taxonomy" id="4076"/>
    <lineage>
        <taxon>Eukaryota</taxon>
        <taxon>Viridiplantae</taxon>
        <taxon>Streptophyta</taxon>
        <taxon>Embryophyta</taxon>
        <taxon>Tracheophyta</taxon>
        <taxon>Spermatophyta</taxon>
        <taxon>Magnoliopsida</taxon>
        <taxon>eudicotyledons</taxon>
        <taxon>Gunneridae</taxon>
        <taxon>Pentapetalae</taxon>
        <taxon>asterids</taxon>
        <taxon>lamiids</taxon>
        <taxon>Solanales</taxon>
        <taxon>Solanaceae</taxon>
        <taxon>Solanoideae</taxon>
        <taxon>Datureae</taxon>
        <taxon>Datura</taxon>
    </lineage>
</organism>
<keyword evidence="2" id="KW-1185">Reference proteome</keyword>
<protein>
    <submittedName>
        <fullName evidence="1">Uncharacterized protein</fullName>
    </submittedName>
</protein>
<comment type="caution">
    <text evidence="1">The sequence shown here is derived from an EMBL/GenBank/DDBJ whole genome shotgun (WGS) entry which is preliminary data.</text>
</comment>
<dbReference type="EMBL" id="JACEIK010001836">
    <property type="protein sequence ID" value="MCD7472500.1"/>
    <property type="molecule type" value="Genomic_DNA"/>
</dbReference>
<evidence type="ECO:0000313" key="2">
    <source>
        <dbReference type="Proteomes" id="UP000823775"/>
    </source>
</evidence>